<organism evidence="3 4">
    <name type="scientific">Alicyclobacillus mengziensis</name>
    <dbReference type="NCBI Taxonomy" id="2931921"/>
    <lineage>
        <taxon>Bacteria</taxon>
        <taxon>Bacillati</taxon>
        <taxon>Bacillota</taxon>
        <taxon>Bacilli</taxon>
        <taxon>Bacillales</taxon>
        <taxon>Alicyclobacillaceae</taxon>
        <taxon>Alicyclobacillus</taxon>
    </lineage>
</organism>
<dbReference type="SUPFAM" id="SSF51735">
    <property type="entry name" value="NAD(P)-binding Rossmann-fold domains"/>
    <property type="match status" value="1"/>
</dbReference>
<dbReference type="PANTHER" id="PTHR43708:SF8">
    <property type="entry name" value="OXIDOREDUCTASE"/>
    <property type="match status" value="1"/>
</dbReference>
<dbReference type="Pfam" id="PF01408">
    <property type="entry name" value="GFO_IDH_MocA"/>
    <property type="match status" value="1"/>
</dbReference>
<dbReference type="InterPro" id="IPR051317">
    <property type="entry name" value="Gfo/Idh/MocA_oxidoreduct"/>
</dbReference>
<feature type="domain" description="Gfo/Idh/MocA-like oxidoreductase N-terminal" evidence="1">
    <location>
        <begin position="4"/>
        <end position="123"/>
    </location>
</feature>
<dbReference type="SUPFAM" id="SSF55347">
    <property type="entry name" value="Glyceraldehyde-3-phosphate dehydrogenase-like, C-terminal domain"/>
    <property type="match status" value="1"/>
</dbReference>
<dbReference type="AlphaFoldDB" id="A0A9X7W1Z9"/>
<dbReference type="Gene3D" id="3.40.50.720">
    <property type="entry name" value="NAD(P)-binding Rossmann-like Domain"/>
    <property type="match status" value="1"/>
</dbReference>
<dbReference type="Gene3D" id="3.30.360.10">
    <property type="entry name" value="Dihydrodipicolinate Reductase, domain 2"/>
    <property type="match status" value="1"/>
</dbReference>
<dbReference type="InterPro" id="IPR000683">
    <property type="entry name" value="Gfo/Idh/MocA-like_OxRdtase_N"/>
</dbReference>
<evidence type="ECO:0000313" key="4">
    <source>
        <dbReference type="Proteomes" id="UP000663505"/>
    </source>
</evidence>
<dbReference type="KEGG" id="afx:JZ786_10315"/>
<reference evidence="3 4" key="1">
    <citation type="submission" date="2021-02" db="EMBL/GenBank/DDBJ databases">
        <title>Alicyclobacillus curvatus sp. nov. and Alicyclobacillus mengziensis sp. nov., two acidophilic bacteria isolated from acid mine drainage.</title>
        <authorList>
            <person name="Huang Y."/>
        </authorList>
    </citation>
    <scope>NUCLEOTIDE SEQUENCE [LARGE SCALE GENOMIC DNA]</scope>
    <source>
        <strain evidence="3 4">S30H14</strain>
    </source>
</reference>
<keyword evidence="4" id="KW-1185">Reference proteome</keyword>
<protein>
    <submittedName>
        <fullName evidence="3">Gfo/Idh/MocA family oxidoreductase</fullName>
    </submittedName>
</protein>
<proteinExistence type="predicted"/>
<evidence type="ECO:0000259" key="2">
    <source>
        <dbReference type="Pfam" id="PF22725"/>
    </source>
</evidence>
<name>A0A9X7W1Z9_9BACL</name>
<dbReference type="EMBL" id="CP071182">
    <property type="protein sequence ID" value="QSO49271.1"/>
    <property type="molecule type" value="Genomic_DNA"/>
</dbReference>
<accession>A0A9X7W1Z9</accession>
<feature type="domain" description="GFO/IDH/MocA-like oxidoreductase" evidence="2">
    <location>
        <begin position="132"/>
        <end position="253"/>
    </location>
</feature>
<evidence type="ECO:0000259" key="1">
    <source>
        <dbReference type="Pfam" id="PF01408"/>
    </source>
</evidence>
<sequence>MEKIRYGLLGTGGISVQHLEAAKLLGDCMEIVALCDVDEKSLAEKGERYGIKRLYNRIEEFLQDPEVDVVTILTPPHIRKQVVMPCLQAGKHVFVEKPFSLTLEEAQEMVEAASASGCWIGVNQNYRWRPEVQRMRSIIENGLIGEVLMMNMNQSFWRDEQQGWRNTTEYLAMSVMGVHWLDRFRWLTMDEPRSLFSSFRTSGLLSSKGEDITSVVVNFNRGAIATLTHSWVSRAIRGEADNTEIIGTRGTIVQKAERVRLYLQNTDEIKEWLTYNPSEERSKVFVESFADSLRTFTNDIQKNQESCISGADNLKTMALVDGSYRSSVTQQPVHFSFG</sequence>
<evidence type="ECO:0000313" key="3">
    <source>
        <dbReference type="EMBL" id="QSO49271.1"/>
    </source>
</evidence>
<dbReference type="RefSeq" id="WP_206658582.1">
    <property type="nucleotide sequence ID" value="NZ_CP071182.1"/>
</dbReference>
<dbReference type="Pfam" id="PF22725">
    <property type="entry name" value="GFO_IDH_MocA_C3"/>
    <property type="match status" value="1"/>
</dbReference>
<dbReference type="InterPro" id="IPR036291">
    <property type="entry name" value="NAD(P)-bd_dom_sf"/>
</dbReference>
<gene>
    <name evidence="3" type="ORF">JZ786_10315</name>
</gene>
<dbReference type="GO" id="GO:0000166">
    <property type="term" value="F:nucleotide binding"/>
    <property type="evidence" value="ECO:0007669"/>
    <property type="project" value="InterPro"/>
</dbReference>
<dbReference type="Proteomes" id="UP000663505">
    <property type="component" value="Chromosome"/>
</dbReference>
<dbReference type="InterPro" id="IPR055170">
    <property type="entry name" value="GFO_IDH_MocA-like_dom"/>
</dbReference>
<dbReference type="PANTHER" id="PTHR43708">
    <property type="entry name" value="CONSERVED EXPRESSED OXIDOREDUCTASE (EUROFUNG)"/>
    <property type="match status" value="1"/>
</dbReference>